<sequence length="271" mass="29014">MWTESPFLRDAGSAVLTAGAAMAVLRFWEEVGNRALLDQKLCRKLVHISVGLVYFLMWPLFSADDVYARFLASLVIALNIVKVTLIGLGVVKDEGMVNSMTRNGDYRELLKGPLYYACAITLTTIIFWRTSPVSIAVICNLCAGDGVADIAGRRFGHAKLPYNPDKSYAGTIAMFFAGFVASILYMCYFHLFGFVEQSWIMVAALGITSLAAAIVESLPVSTRLDDNLTTPIASALIGGLVFYYVGGGGGAGNGDMSSISAIAEIVFAGSS</sequence>
<reference evidence="1" key="1">
    <citation type="submission" date="2021-05" db="EMBL/GenBank/DDBJ databases">
        <authorList>
            <person name="Scholz U."/>
            <person name="Mascher M."/>
            <person name="Fiebig A."/>
        </authorList>
    </citation>
    <scope>NUCLEOTIDE SEQUENCE [LARGE SCALE GENOMIC DNA]</scope>
</reference>
<reference evidence="1" key="2">
    <citation type="submission" date="2025-09" db="UniProtKB">
        <authorList>
            <consortium name="EnsemblPlants"/>
        </authorList>
    </citation>
    <scope>IDENTIFICATION</scope>
</reference>
<dbReference type="EnsemblPlants" id="AVESA.00010b.r2.5CG0900390.1">
    <property type="protein sequence ID" value="AVESA.00010b.r2.5CG0900390.1.CDS"/>
    <property type="gene ID" value="AVESA.00010b.r2.5CG0900390"/>
</dbReference>
<proteinExistence type="predicted"/>
<dbReference type="Proteomes" id="UP001732700">
    <property type="component" value="Chromosome 5C"/>
</dbReference>
<accession>A0ACD5XY89</accession>
<protein>
    <submittedName>
        <fullName evidence="1">Uncharacterized protein</fullName>
    </submittedName>
</protein>
<evidence type="ECO:0000313" key="2">
    <source>
        <dbReference type="Proteomes" id="UP001732700"/>
    </source>
</evidence>
<organism evidence="1 2">
    <name type="scientific">Avena sativa</name>
    <name type="common">Oat</name>
    <dbReference type="NCBI Taxonomy" id="4498"/>
    <lineage>
        <taxon>Eukaryota</taxon>
        <taxon>Viridiplantae</taxon>
        <taxon>Streptophyta</taxon>
        <taxon>Embryophyta</taxon>
        <taxon>Tracheophyta</taxon>
        <taxon>Spermatophyta</taxon>
        <taxon>Magnoliopsida</taxon>
        <taxon>Liliopsida</taxon>
        <taxon>Poales</taxon>
        <taxon>Poaceae</taxon>
        <taxon>BOP clade</taxon>
        <taxon>Pooideae</taxon>
        <taxon>Poodae</taxon>
        <taxon>Poeae</taxon>
        <taxon>Poeae Chloroplast Group 1 (Aveneae type)</taxon>
        <taxon>Aveninae</taxon>
        <taxon>Avena</taxon>
    </lineage>
</organism>
<evidence type="ECO:0000313" key="1">
    <source>
        <dbReference type="EnsemblPlants" id="AVESA.00010b.r2.5CG0900390.1.CDS"/>
    </source>
</evidence>
<name>A0ACD5XY89_AVESA</name>
<keyword evidence="2" id="KW-1185">Reference proteome</keyword>